<evidence type="ECO:0000256" key="1">
    <source>
        <dbReference type="SAM" id="Coils"/>
    </source>
</evidence>
<dbReference type="Proteomes" id="UP000187209">
    <property type="component" value="Unassembled WGS sequence"/>
</dbReference>
<dbReference type="AlphaFoldDB" id="A0A1R2CH12"/>
<comment type="caution">
    <text evidence="2">The sequence shown here is derived from an EMBL/GenBank/DDBJ whole genome shotgun (WGS) entry which is preliminary data.</text>
</comment>
<feature type="coiled-coil region" evidence="1">
    <location>
        <begin position="268"/>
        <end position="309"/>
    </location>
</feature>
<keyword evidence="3" id="KW-1185">Reference proteome</keyword>
<feature type="coiled-coil region" evidence="1">
    <location>
        <begin position="112"/>
        <end position="224"/>
    </location>
</feature>
<organism evidence="2 3">
    <name type="scientific">Stentor coeruleus</name>
    <dbReference type="NCBI Taxonomy" id="5963"/>
    <lineage>
        <taxon>Eukaryota</taxon>
        <taxon>Sar</taxon>
        <taxon>Alveolata</taxon>
        <taxon>Ciliophora</taxon>
        <taxon>Postciliodesmatophora</taxon>
        <taxon>Heterotrichea</taxon>
        <taxon>Heterotrichida</taxon>
        <taxon>Stentoridae</taxon>
        <taxon>Stentor</taxon>
    </lineage>
</organism>
<protein>
    <submittedName>
        <fullName evidence="2">Uncharacterized protein</fullName>
    </submittedName>
</protein>
<evidence type="ECO:0000313" key="2">
    <source>
        <dbReference type="EMBL" id="OMJ88265.1"/>
    </source>
</evidence>
<reference evidence="2 3" key="1">
    <citation type="submission" date="2016-11" db="EMBL/GenBank/DDBJ databases">
        <title>The macronuclear genome of Stentor coeruleus: a giant cell with tiny introns.</title>
        <authorList>
            <person name="Slabodnick M."/>
            <person name="Ruby J.G."/>
            <person name="Reiff S.B."/>
            <person name="Swart E.C."/>
            <person name="Gosai S."/>
            <person name="Prabakaran S."/>
            <person name="Witkowska E."/>
            <person name="Larue G.E."/>
            <person name="Fisher S."/>
            <person name="Freeman R.M."/>
            <person name="Gunawardena J."/>
            <person name="Chu W."/>
            <person name="Stover N.A."/>
            <person name="Gregory B.D."/>
            <person name="Nowacki M."/>
            <person name="Derisi J."/>
            <person name="Roy S.W."/>
            <person name="Marshall W.F."/>
            <person name="Sood P."/>
        </authorList>
    </citation>
    <scope>NUCLEOTIDE SEQUENCE [LARGE SCALE GENOMIC DNA]</scope>
    <source>
        <strain evidence="2">WM001</strain>
    </source>
</reference>
<evidence type="ECO:0000313" key="3">
    <source>
        <dbReference type="Proteomes" id="UP000187209"/>
    </source>
</evidence>
<keyword evidence="1" id="KW-0175">Coiled coil</keyword>
<proteinExistence type="predicted"/>
<dbReference type="EMBL" id="MPUH01000155">
    <property type="protein sequence ID" value="OMJ88265.1"/>
    <property type="molecule type" value="Genomic_DNA"/>
</dbReference>
<name>A0A1R2CH12_9CILI</name>
<sequence length="376" mass="43807">MEDKNLSSNIDEEIEFIKSKLNLINPQIIVKSIDESPTFPEVKASSQSSLSLAKQYRRSIKNSGDTETNAIISPIDGSILDDQANDWKSSEGEDKEKTEELCEGLRKKDEIIKILKQENFRLKLRLESQKSQTEQLEVDLEYCMEQNTQAYQEIQDLKSEISSYQESYEHDDSLSSLPVSRLNYKSITDNDLQKSENTRLRQQIEILEHEKNLINFKYKELEKKHSDLMKDILLMKRSQINYLSSPKSSVLNSQNFEHSANTTQATTIDFHRQIAASLEKENKSLKAENNILNKKLAKFELDKKFLTKEPEIIKDLTKLLKVKTEKELYTRIMYINEFYYQNKEQKKLLQKITSYVEKETGEVGITLKELGDFFTV</sequence>
<accession>A0A1R2CH12</accession>
<gene>
    <name evidence="2" type="ORF">SteCoe_9851</name>
</gene>